<protein>
    <recommendedName>
        <fullName evidence="4">Small-conductance mechanosensitive ion channel</fullName>
    </recommendedName>
</protein>
<dbReference type="Proteomes" id="UP000808388">
    <property type="component" value="Unassembled WGS sequence"/>
</dbReference>
<evidence type="ECO:0008006" key="4">
    <source>
        <dbReference type="Google" id="ProtNLM"/>
    </source>
</evidence>
<dbReference type="PANTHER" id="PTHR30221">
    <property type="entry name" value="SMALL-CONDUCTANCE MECHANOSENSITIVE CHANNEL"/>
    <property type="match status" value="1"/>
</dbReference>
<sequence length="226" mass="23902">MILQYGGDAIVSSLYNTWASVISFIPMFLIALIVFLIGWIVAVAIGKLVEEVVKSLKIDSVLEKLEVHKGLDRAGIKLDSGAFLGGLVQWFLVAVFLLAAVNILNLNEVSGFLRDVLLYIPRVAVAVLILVIAALVAETVEKIVRASVESAGLKGGLVGAVTRWAIWIFALIAALQQLGVASALLETLLTGLVGMIALAGGLAFGLGGKDVAADILSKARREIQNK</sequence>
<evidence type="ECO:0000313" key="3">
    <source>
        <dbReference type="Proteomes" id="UP000808388"/>
    </source>
</evidence>
<dbReference type="GO" id="GO:0008381">
    <property type="term" value="F:mechanosensitive monoatomic ion channel activity"/>
    <property type="evidence" value="ECO:0007669"/>
    <property type="project" value="InterPro"/>
</dbReference>
<evidence type="ECO:0000313" key="2">
    <source>
        <dbReference type="EMBL" id="MBI3627259.1"/>
    </source>
</evidence>
<feature type="transmembrane region" description="Helical" evidence="1">
    <location>
        <begin position="82"/>
        <end position="104"/>
    </location>
</feature>
<name>A0A9D6LT74_9BACT</name>
<feature type="transmembrane region" description="Helical" evidence="1">
    <location>
        <begin position="20"/>
        <end position="45"/>
    </location>
</feature>
<feature type="transmembrane region" description="Helical" evidence="1">
    <location>
        <begin position="188"/>
        <end position="208"/>
    </location>
</feature>
<dbReference type="PANTHER" id="PTHR30221:SF1">
    <property type="entry name" value="SMALL-CONDUCTANCE MECHANOSENSITIVE CHANNEL"/>
    <property type="match status" value="1"/>
</dbReference>
<proteinExistence type="predicted"/>
<dbReference type="AlphaFoldDB" id="A0A9D6LT74"/>
<keyword evidence="1" id="KW-1133">Transmembrane helix</keyword>
<reference evidence="2" key="1">
    <citation type="submission" date="2020-07" db="EMBL/GenBank/DDBJ databases">
        <title>Huge and variable diversity of episymbiotic CPR bacteria and DPANN archaea in groundwater ecosystems.</title>
        <authorList>
            <person name="He C.Y."/>
            <person name="Keren R."/>
            <person name="Whittaker M."/>
            <person name="Farag I.F."/>
            <person name="Doudna J."/>
            <person name="Cate J.H.D."/>
            <person name="Banfield J.F."/>
        </authorList>
    </citation>
    <scope>NUCLEOTIDE SEQUENCE</scope>
    <source>
        <strain evidence="2">NC_groundwater_972_Pr1_S-0.2um_49_27</strain>
    </source>
</reference>
<keyword evidence="1" id="KW-0472">Membrane</keyword>
<dbReference type="InterPro" id="IPR045275">
    <property type="entry name" value="MscS_archaea/bacteria_type"/>
</dbReference>
<feature type="transmembrane region" description="Helical" evidence="1">
    <location>
        <begin position="116"/>
        <end position="137"/>
    </location>
</feature>
<dbReference type="Gene3D" id="1.10.287.1260">
    <property type="match status" value="2"/>
</dbReference>
<feature type="transmembrane region" description="Helical" evidence="1">
    <location>
        <begin position="157"/>
        <end position="176"/>
    </location>
</feature>
<gene>
    <name evidence="2" type="ORF">HY220_00705</name>
</gene>
<evidence type="ECO:0000256" key="1">
    <source>
        <dbReference type="SAM" id="Phobius"/>
    </source>
</evidence>
<accession>A0A9D6LT74</accession>
<keyword evidence="1" id="KW-0812">Transmembrane</keyword>
<dbReference type="InterPro" id="IPR008910">
    <property type="entry name" value="MSC_TM_helix"/>
</dbReference>
<dbReference type="EMBL" id="JACQCQ010000002">
    <property type="protein sequence ID" value="MBI3627259.1"/>
    <property type="molecule type" value="Genomic_DNA"/>
</dbReference>
<dbReference type="Pfam" id="PF05552">
    <property type="entry name" value="MS_channel_1st_1"/>
    <property type="match status" value="2"/>
</dbReference>
<comment type="caution">
    <text evidence="2">The sequence shown here is derived from an EMBL/GenBank/DDBJ whole genome shotgun (WGS) entry which is preliminary data.</text>
</comment>
<organism evidence="2 3">
    <name type="scientific">Candidatus Sungiibacteriota bacterium</name>
    <dbReference type="NCBI Taxonomy" id="2750080"/>
    <lineage>
        <taxon>Bacteria</taxon>
        <taxon>Candidatus Sungiibacteriota</taxon>
    </lineage>
</organism>